<dbReference type="Pfam" id="PF02518">
    <property type="entry name" value="HATPase_c"/>
    <property type="match status" value="1"/>
</dbReference>
<comment type="catalytic activity">
    <reaction evidence="1">
        <text>ATP + protein L-histidine = ADP + protein N-phospho-L-histidine.</text>
        <dbReference type="EC" id="2.7.13.3"/>
    </reaction>
</comment>
<comment type="caution">
    <text evidence="13">The sequence shown here is derived from an EMBL/GenBank/DDBJ whole genome shotgun (WGS) entry which is preliminary data.</text>
</comment>
<dbReference type="Gene3D" id="6.10.340.10">
    <property type="match status" value="1"/>
</dbReference>
<evidence type="ECO:0000313" key="13">
    <source>
        <dbReference type="EMBL" id="RWY41486.1"/>
    </source>
</evidence>
<evidence type="ECO:0000313" key="14">
    <source>
        <dbReference type="Proteomes" id="UP000287168"/>
    </source>
</evidence>
<evidence type="ECO:0000256" key="2">
    <source>
        <dbReference type="ARBA" id="ARBA00004370"/>
    </source>
</evidence>
<dbReference type="Pfam" id="PF16448">
    <property type="entry name" value="LapD_MoxY_N"/>
    <property type="match status" value="1"/>
</dbReference>
<dbReference type="CDD" id="cd16917">
    <property type="entry name" value="HATPase_UhpB-NarQ-NarX-like"/>
    <property type="match status" value="1"/>
</dbReference>
<dbReference type="GO" id="GO:0016020">
    <property type="term" value="C:membrane"/>
    <property type="evidence" value="ECO:0007669"/>
    <property type="project" value="UniProtKB-SubCell"/>
</dbReference>
<dbReference type="OrthoDB" id="9778496at2"/>
<evidence type="ECO:0000256" key="7">
    <source>
        <dbReference type="ARBA" id="ARBA00022777"/>
    </source>
</evidence>
<dbReference type="EC" id="2.7.13.3" evidence="3"/>
<keyword evidence="7" id="KW-0418">Kinase</keyword>
<evidence type="ECO:0000259" key="12">
    <source>
        <dbReference type="PROSITE" id="PS50885"/>
    </source>
</evidence>
<evidence type="ECO:0000256" key="6">
    <source>
        <dbReference type="ARBA" id="ARBA00022741"/>
    </source>
</evidence>
<keyword evidence="11" id="KW-0812">Transmembrane</keyword>
<evidence type="ECO:0000256" key="4">
    <source>
        <dbReference type="ARBA" id="ARBA00022553"/>
    </source>
</evidence>
<evidence type="ECO:0000256" key="5">
    <source>
        <dbReference type="ARBA" id="ARBA00022679"/>
    </source>
</evidence>
<dbReference type="InterPro" id="IPR032244">
    <property type="entry name" value="LapD_MoxY_N"/>
</dbReference>
<organism evidence="13 14">
    <name type="scientific">Falsigemmobacter intermedius</name>
    <dbReference type="NCBI Taxonomy" id="1553448"/>
    <lineage>
        <taxon>Bacteria</taxon>
        <taxon>Pseudomonadati</taxon>
        <taxon>Pseudomonadota</taxon>
        <taxon>Alphaproteobacteria</taxon>
        <taxon>Rhodobacterales</taxon>
        <taxon>Paracoccaceae</taxon>
        <taxon>Falsigemmobacter</taxon>
    </lineage>
</organism>
<dbReference type="PROSITE" id="PS50885">
    <property type="entry name" value="HAMP"/>
    <property type="match status" value="1"/>
</dbReference>
<dbReference type="GO" id="GO:0046983">
    <property type="term" value="F:protein dimerization activity"/>
    <property type="evidence" value="ECO:0007669"/>
    <property type="project" value="InterPro"/>
</dbReference>
<name>A0A444MBX2_9RHOB</name>
<gene>
    <name evidence="13" type="ORF">EP867_09920</name>
</gene>
<evidence type="ECO:0000256" key="11">
    <source>
        <dbReference type="SAM" id="Phobius"/>
    </source>
</evidence>
<reference evidence="13 14" key="1">
    <citation type="journal article" date="2015" name="Int. J. Syst. Evol. Microbiol.">
        <title>Gemmobacter intermedius sp. nov., isolated from a white stork (Ciconia ciconia).</title>
        <authorList>
            <person name="Kampfer P."/>
            <person name="Jerzak L."/>
            <person name="Wilharm G."/>
            <person name="Golke J."/>
            <person name="Busse H.J."/>
            <person name="Glaeser S.P."/>
        </authorList>
    </citation>
    <scope>NUCLEOTIDE SEQUENCE [LARGE SCALE GENOMIC DNA]</scope>
    <source>
        <strain evidence="13 14">119/4</strain>
    </source>
</reference>
<keyword evidence="11" id="KW-0472">Membrane</keyword>
<evidence type="ECO:0000256" key="9">
    <source>
        <dbReference type="ARBA" id="ARBA00023012"/>
    </source>
</evidence>
<keyword evidence="9" id="KW-0902">Two-component regulatory system</keyword>
<dbReference type="InterPro" id="IPR003660">
    <property type="entry name" value="HAMP_dom"/>
</dbReference>
<feature type="domain" description="HAMP" evidence="12">
    <location>
        <begin position="198"/>
        <end position="250"/>
    </location>
</feature>
<dbReference type="Gene3D" id="1.20.5.1930">
    <property type="match status" value="1"/>
</dbReference>
<comment type="subcellular location">
    <subcellularLocation>
        <location evidence="2">Membrane</location>
    </subcellularLocation>
</comment>
<dbReference type="EMBL" id="SBLC01000011">
    <property type="protein sequence ID" value="RWY41486.1"/>
    <property type="molecule type" value="Genomic_DNA"/>
</dbReference>
<dbReference type="AlphaFoldDB" id="A0A444MBX2"/>
<keyword evidence="8" id="KW-0067">ATP-binding</keyword>
<accession>A0A444MBX2</accession>
<dbReference type="RefSeq" id="WP_128488664.1">
    <property type="nucleotide sequence ID" value="NZ_JBHLXB010000002.1"/>
</dbReference>
<dbReference type="Pfam" id="PF07730">
    <property type="entry name" value="HisKA_3"/>
    <property type="match status" value="1"/>
</dbReference>
<dbReference type="PANTHER" id="PTHR24421:SF10">
    <property type="entry name" value="NITRATE_NITRITE SENSOR PROTEIN NARQ"/>
    <property type="match status" value="1"/>
</dbReference>
<dbReference type="GO" id="GO:0005524">
    <property type="term" value="F:ATP binding"/>
    <property type="evidence" value="ECO:0007669"/>
    <property type="project" value="UniProtKB-KW"/>
</dbReference>
<dbReference type="SUPFAM" id="SSF55874">
    <property type="entry name" value="ATPase domain of HSP90 chaperone/DNA topoisomerase II/histidine kinase"/>
    <property type="match status" value="1"/>
</dbReference>
<evidence type="ECO:0000256" key="3">
    <source>
        <dbReference type="ARBA" id="ARBA00012438"/>
    </source>
</evidence>
<dbReference type="InterPro" id="IPR036890">
    <property type="entry name" value="HATPase_C_sf"/>
</dbReference>
<dbReference type="InterPro" id="IPR011712">
    <property type="entry name" value="Sig_transdc_His_kin_sub3_dim/P"/>
</dbReference>
<feature type="transmembrane region" description="Helical" evidence="11">
    <location>
        <begin position="177"/>
        <end position="201"/>
    </location>
</feature>
<evidence type="ECO:0000256" key="1">
    <source>
        <dbReference type="ARBA" id="ARBA00000085"/>
    </source>
</evidence>
<protein>
    <recommendedName>
        <fullName evidence="3">histidine kinase</fullName>
        <ecNumber evidence="3">2.7.13.3</ecNumber>
    </recommendedName>
</protein>
<keyword evidence="6" id="KW-0547">Nucleotide-binding</keyword>
<dbReference type="CDD" id="cd06225">
    <property type="entry name" value="HAMP"/>
    <property type="match status" value="1"/>
</dbReference>
<dbReference type="Pfam" id="PF00672">
    <property type="entry name" value="HAMP"/>
    <property type="match status" value="1"/>
</dbReference>
<keyword evidence="11" id="KW-1133">Transmembrane helix</keyword>
<feature type="region of interest" description="Disordered" evidence="10">
    <location>
        <begin position="418"/>
        <end position="437"/>
    </location>
</feature>
<dbReference type="InterPro" id="IPR003594">
    <property type="entry name" value="HATPase_dom"/>
</dbReference>
<dbReference type="PANTHER" id="PTHR24421">
    <property type="entry name" value="NITRATE/NITRITE SENSOR PROTEIN NARX-RELATED"/>
    <property type="match status" value="1"/>
</dbReference>
<keyword evidence="14" id="KW-1185">Reference proteome</keyword>
<keyword evidence="4" id="KW-0597">Phosphoprotein</keyword>
<feature type="transmembrane region" description="Helical" evidence="11">
    <location>
        <begin position="27"/>
        <end position="48"/>
    </location>
</feature>
<dbReference type="GO" id="GO:0000155">
    <property type="term" value="F:phosphorelay sensor kinase activity"/>
    <property type="evidence" value="ECO:0007669"/>
    <property type="project" value="InterPro"/>
</dbReference>
<keyword evidence="5" id="KW-0808">Transferase</keyword>
<dbReference type="InterPro" id="IPR050482">
    <property type="entry name" value="Sensor_HK_TwoCompSys"/>
</dbReference>
<sequence>MTDAAFPDTAGMAGSAAGRQPSLMKRVALIAGATGLAMCLAVATLIVLNARVAIWQETRTALQSAGATLGGGLRIGAPGEETGPLLMRLAAEFDALRHVSAYAVDAGGHALALPAGPAQAEVESDDHPPSWFSALMRHETESVDVPVLNAEGGVIGRLHLTTDPADEIEEVWEDFRVIIPLITLSAAVMVLIAVALCRVFLRRIRVLEAIVSDMRRGNLETRVPPMQAREFSDLGQGINDLAEFLARERADNIVLQQRILTIGEDERARIAFDLHDQMGPRLFALTSALEQIRSLTGRASDGAPLSEALEASLSHARAVQSMARSAINDLRPMVIGHVPLCEALEELVVEFAGLHPAPDIRLETGSGPLPALSEVAELSVYRFVRESVLNALRHGGADRITIRLEDHSGAPKSLLITVSDNGSGPDETPPQPGHGLSGIMDRALALGAVFKAPSRAGGLTVTSLRMPHR</sequence>
<proteinExistence type="predicted"/>
<evidence type="ECO:0000256" key="10">
    <source>
        <dbReference type="SAM" id="MobiDB-lite"/>
    </source>
</evidence>
<evidence type="ECO:0000256" key="8">
    <source>
        <dbReference type="ARBA" id="ARBA00022840"/>
    </source>
</evidence>
<dbReference type="Gene3D" id="3.30.565.10">
    <property type="entry name" value="Histidine kinase-like ATPase, C-terminal domain"/>
    <property type="match status" value="1"/>
</dbReference>
<dbReference type="Proteomes" id="UP000287168">
    <property type="component" value="Unassembled WGS sequence"/>
</dbReference>